<feature type="domain" description="PPIase cyclophilin-type" evidence="9">
    <location>
        <begin position="184"/>
        <end position="329"/>
    </location>
</feature>
<dbReference type="InterPro" id="IPR008699">
    <property type="entry name" value="NDUFB8"/>
</dbReference>
<dbReference type="AlphaFoldDB" id="A0A310SD87"/>
<keyword evidence="7" id="KW-0175">Coiled coil</keyword>
<evidence type="ECO:0000256" key="8">
    <source>
        <dbReference type="SAM" id="MobiDB-lite"/>
    </source>
</evidence>
<evidence type="ECO:0000256" key="7">
    <source>
        <dbReference type="SAM" id="Coils"/>
    </source>
</evidence>
<evidence type="ECO:0000256" key="5">
    <source>
        <dbReference type="ARBA" id="ARBA00042090"/>
    </source>
</evidence>
<gene>
    <name evidence="10" type="ORF">WN48_05640</name>
</gene>
<dbReference type="Gene3D" id="2.40.100.10">
    <property type="entry name" value="Cyclophilin-like"/>
    <property type="match status" value="2"/>
</dbReference>
<dbReference type="SUPFAM" id="SSF50891">
    <property type="entry name" value="Cyclophilin-like"/>
    <property type="match status" value="2"/>
</dbReference>
<dbReference type="OrthoDB" id="5842926at2759"/>
<evidence type="ECO:0000313" key="11">
    <source>
        <dbReference type="Proteomes" id="UP000250275"/>
    </source>
</evidence>
<protein>
    <recommendedName>
        <fullName evidence="4">Spliceosome-associated protein CWC27 homolog</fullName>
    </recommendedName>
    <alternativeName>
        <fullName evidence="5">Probable inactive peptidyl-prolyl cis-trans isomerase CWC27 homolog</fullName>
    </alternativeName>
</protein>
<dbReference type="Pfam" id="PF05821">
    <property type="entry name" value="NDUF_B8"/>
    <property type="match status" value="1"/>
</dbReference>
<evidence type="ECO:0000256" key="6">
    <source>
        <dbReference type="ARBA" id="ARBA00046368"/>
    </source>
</evidence>
<keyword evidence="10" id="KW-0413">Isomerase</keyword>
<dbReference type="PANTHER" id="PTHR45625:SF6">
    <property type="entry name" value="SPLICEOSOME-ASSOCIATED PROTEIN CWC27 HOMOLOG"/>
    <property type="match status" value="1"/>
</dbReference>
<evidence type="ECO:0000313" key="10">
    <source>
        <dbReference type="EMBL" id="OAD55067.1"/>
    </source>
</evidence>
<dbReference type="InterPro" id="IPR044666">
    <property type="entry name" value="Cyclophilin_A-like"/>
</dbReference>
<comment type="similarity">
    <text evidence="2">Belongs to the cyclophilin-type PPIase family.</text>
</comment>
<dbReference type="GO" id="GO:0003755">
    <property type="term" value="F:peptidyl-prolyl cis-trans isomerase activity"/>
    <property type="evidence" value="ECO:0007669"/>
    <property type="project" value="InterPro"/>
</dbReference>
<evidence type="ECO:0000256" key="3">
    <source>
        <dbReference type="ARBA" id="ARBA00023242"/>
    </source>
</evidence>
<evidence type="ECO:0000259" key="9">
    <source>
        <dbReference type="PROSITE" id="PS50072"/>
    </source>
</evidence>
<accession>A0A310SD87</accession>
<dbReference type="EMBL" id="KQ763450">
    <property type="protein sequence ID" value="OAD55067.1"/>
    <property type="molecule type" value="Genomic_DNA"/>
</dbReference>
<reference evidence="10 11" key="1">
    <citation type="submission" date="2015-07" db="EMBL/GenBank/DDBJ databases">
        <title>The genome of Eufriesea mexicana.</title>
        <authorList>
            <person name="Pan H."/>
            <person name="Kapheim K."/>
        </authorList>
    </citation>
    <scope>NUCLEOTIDE SEQUENCE [LARGE SCALE GENOMIC DNA]</scope>
    <source>
        <strain evidence="10">0111107269</strain>
        <tissue evidence="10">Whole body</tissue>
    </source>
</reference>
<dbReference type="InterPro" id="IPR002130">
    <property type="entry name" value="Cyclophilin-type_PPIase_dom"/>
</dbReference>
<feature type="coiled-coil region" evidence="7">
    <location>
        <begin position="974"/>
        <end position="1078"/>
    </location>
</feature>
<comment type="subunit">
    <text evidence="6">Part of the activated spliceosome B/catalytic step 1 spliceosome, one of the forms of the spliceosome which has a well-formed active site but still cannot catalyze the branching reaction and is composed at least of 52 proteins, the U2, U5 and U6 snRNAs and the pre-mRNA. Recruited during early steps of activated spliceosome B maturation, it is probably one of the first proteins released from this complex as he matures to the spliceosome C complex. Component of the minor spliceosome, which splices U12-type introns.</text>
</comment>
<evidence type="ECO:0000256" key="4">
    <source>
        <dbReference type="ARBA" id="ARBA00040027"/>
    </source>
</evidence>
<dbReference type="Proteomes" id="UP000250275">
    <property type="component" value="Unassembled WGS sequence"/>
</dbReference>
<feature type="region of interest" description="Disordered" evidence="8">
    <location>
        <begin position="828"/>
        <end position="862"/>
    </location>
</feature>
<dbReference type="PROSITE" id="PS50072">
    <property type="entry name" value="CSA_PPIASE_2"/>
    <property type="match status" value="2"/>
</dbReference>
<dbReference type="GO" id="GO:0005739">
    <property type="term" value="C:mitochondrion"/>
    <property type="evidence" value="ECO:0007669"/>
    <property type="project" value="InterPro"/>
</dbReference>
<organism evidence="10 11">
    <name type="scientific">Eufriesea mexicana</name>
    <dbReference type="NCBI Taxonomy" id="516756"/>
    <lineage>
        <taxon>Eukaryota</taxon>
        <taxon>Metazoa</taxon>
        <taxon>Ecdysozoa</taxon>
        <taxon>Arthropoda</taxon>
        <taxon>Hexapoda</taxon>
        <taxon>Insecta</taxon>
        <taxon>Pterygota</taxon>
        <taxon>Neoptera</taxon>
        <taxon>Endopterygota</taxon>
        <taxon>Hymenoptera</taxon>
        <taxon>Apocrita</taxon>
        <taxon>Aculeata</taxon>
        <taxon>Apoidea</taxon>
        <taxon>Anthophila</taxon>
        <taxon>Apidae</taxon>
        <taxon>Eufriesea</taxon>
    </lineage>
</organism>
<feature type="domain" description="PPIase cyclophilin-type" evidence="9">
    <location>
        <begin position="436"/>
        <end position="599"/>
    </location>
</feature>
<sequence length="1089" mass="124328">MATLRNVEKLSKKLCVRNTPLIYFTRNLKTILKTPYEILVRKDLLPSQVKYLPNLCIPKTKEEFEAAAARYGLHPYEYKPYPDDHRYTGDYPDSLVPSIETKCPYYPWDFYPLKRNFNEFVEFSTDSIILCNEKFCCRDFNLLSFGEEAKEDEKESVILNIKFSDKGKSACDHLTDPKLSSIPKLRKVVMKTTVGDIESELWAKETLETSRNFIQLCMDGHWNDTIFHRIIKGFITQRGDPTAQEKVDKFHTRLHFCRRDLIAGTNAGKDDNGSRFFFTLNSAPDLQNKHTIFGQVTEETTYDMLELQKALVDENDGPLYPPRLIKSKILNNPFSDIIPRIIAQESEEVKDNSKTKTARVKDSNVLSFGEEAKEDEEESSILNKKVSGSISAIYYLAPNAPKVMESRSQKEAAYVPTEKNLWHRHGNMRIIKEMEKEQVVVMKPTVGDIELELWAKETAKAYRNFIQLCMEGYWDDTIFHRIIKGFITQGGDPTFTGEDNKIYGSKDEFHTRLRLCRRDLTAMVNTRKDDNDSQFFFILSSIPDLQNKYTIFAAIFGLQIKTSDSCFSIKQVSKMSNTPCTSTQPISNKTEVIIAKAVHAFKLQNGAYISIGKLGMALTGNLATKVYQIILYKSKQEHVSVVTVTHNFLYIIQPNNYSSYYDNNNEVWTILFENNDICVEFAKEVGLARYFSKNGKIENVLYQDLSSADKDVIVKEGDKISIKYFIRQITQSLLKNIPLNFQTMTVEVSTDDNWERTLLGSSKGLKRILFVPPSKQISLGPGFPKEKDIILEVEIIQILEETDHLHKSPSGKASIISRMAKMGQSILPKLPTSTDSEDTEDDIPCKSTQQKKVEPVEEESQNASIQIQPNFTLDGQICPLQTQTVPSTVPTIIDSGLTMLLSETRMTNAELRMGMSKIADNVQKLLDKFHVLGLQNAASPIKDKTVSDTTLSMLLAMNASEEKDSQSHKNINIATENSLQLNEMKQRMSLLEKQLKESKEQIDDLKTQKEFLIEAIKSLHKTIEDLKISLKDADISKHNMKRDIKEVKELNTIYEKEIMVLEDKILKLSEECNTTEEAGDYPPDFLIQL</sequence>
<dbReference type="Pfam" id="PF00160">
    <property type="entry name" value="Pro_isomerase"/>
    <property type="match status" value="2"/>
</dbReference>
<dbReference type="PRINTS" id="PR00153">
    <property type="entry name" value="CSAPPISMRASE"/>
</dbReference>
<comment type="subcellular location">
    <subcellularLocation>
        <location evidence="1">Nucleus</location>
    </subcellularLocation>
</comment>
<proteinExistence type="inferred from homology"/>
<keyword evidence="3" id="KW-0539">Nucleus</keyword>
<name>A0A310SD87_9HYME</name>
<keyword evidence="11" id="KW-1185">Reference proteome</keyword>
<dbReference type="GO" id="GO:0071013">
    <property type="term" value="C:catalytic step 2 spliceosome"/>
    <property type="evidence" value="ECO:0007669"/>
    <property type="project" value="TreeGrafter"/>
</dbReference>
<evidence type="ECO:0000256" key="1">
    <source>
        <dbReference type="ARBA" id="ARBA00004123"/>
    </source>
</evidence>
<evidence type="ECO:0000256" key="2">
    <source>
        <dbReference type="ARBA" id="ARBA00007365"/>
    </source>
</evidence>
<dbReference type="InterPro" id="IPR029000">
    <property type="entry name" value="Cyclophilin-like_dom_sf"/>
</dbReference>
<dbReference type="PANTHER" id="PTHR45625">
    <property type="entry name" value="PEPTIDYL-PROLYL CIS-TRANS ISOMERASE-RELATED"/>
    <property type="match status" value="1"/>
</dbReference>